<name>A0A212IVM4_9BACT</name>
<protein>
    <submittedName>
        <fullName evidence="2">Uncharacterized protein</fullName>
    </submittedName>
</protein>
<accession>A0A212IVM4</accession>
<organism evidence="2">
    <name type="scientific">uncultured Desulfovibrio sp</name>
    <dbReference type="NCBI Taxonomy" id="167968"/>
    <lineage>
        <taxon>Bacteria</taxon>
        <taxon>Pseudomonadati</taxon>
        <taxon>Thermodesulfobacteriota</taxon>
        <taxon>Desulfovibrionia</taxon>
        <taxon>Desulfovibrionales</taxon>
        <taxon>Desulfovibrionaceae</taxon>
        <taxon>Desulfovibrio</taxon>
        <taxon>environmental samples</taxon>
    </lineage>
</organism>
<sequence length="364" mass="41142">MSRKNPLAHGQKILPPPNREQGDMTGAVQQLTVQQDGSEKIDVAMNIFAKPYQTALSVLSLFKHSGRHVGNVWLQFEPYGSQYDIVSPYALVQYLGSLIGERCRVFQPDYWLDLNAADPSRFADDAYRYGIRYQYAFEHSTSRRLFLMHNDVLVLKDVLGYLGGLMGDAVAVGHLGQCWNCPARVAELTREVMGCEPCGPERHLDFRPDYSQLQQLYALAHQRKIFARPYDRGFAGIFDAQPWPLPECRVNEWACLLDLEKTRPLCVPHGPVLPPGAYRQCGPVCLDIGVEWFRGMHARGMTARHADLSRHLKHWVGTGKVTARLYALAEENALKILLTTFPDYCDWLRGTIGNKPLGVSDRAR</sequence>
<gene>
    <name evidence="2" type="ORF">KM92DES2_10106</name>
</gene>
<dbReference type="EMBL" id="FLUP01000001">
    <property type="protein sequence ID" value="SBV91247.1"/>
    <property type="molecule type" value="Genomic_DNA"/>
</dbReference>
<dbReference type="AlphaFoldDB" id="A0A212IVM4"/>
<feature type="region of interest" description="Disordered" evidence="1">
    <location>
        <begin position="1"/>
        <end position="23"/>
    </location>
</feature>
<evidence type="ECO:0000313" key="2">
    <source>
        <dbReference type="EMBL" id="SBV91247.1"/>
    </source>
</evidence>
<proteinExistence type="predicted"/>
<reference evidence="2" key="1">
    <citation type="submission" date="2016-04" db="EMBL/GenBank/DDBJ databases">
        <authorList>
            <person name="Evans L.H."/>
            <person name="Alamgir A."/>
            <person name="Owens N."/>
            <person name="Weber N.D."/>
            <person name="Virtaneva K."/>
            <person name="Barbian K."/>
            <person name="Babar A."/>
            <person name="Rosenke K."/>
        </authorList>
    </citation>
    <scope>NUCLEOTIDE SEQUENCE</scope>
    <source>
        <strain evidence="2">92-2</strain>
    </source>
</reference>
<dbReference type="RefSeq" id="WP_227118508.1">
    <property type="nucleotide sequence ID" value="NZ_LT598928.1"/>
</dbReference>
<evidence type="ECO:0000256" key="1">
    <source>
        <dbReference type="SAM" id="MobiDB-lite"/>
    </source>
</evidence>